<feature type="domain" description="Laminin G" evidence="2">
    <location>
        <begin position="1"/>
        <end position="180"/>
    </location>
</feature>
<name>A0A3P7TCN6_HELPZ</name>
<accession>A0A3P7TCN6</accession>
<sequence>MVFFWRTPPDEQQSKDYIAMLLVDAQLQLLWSIGSFTNFIRTPSILPRAVWNAVRFELSPSEAAIYVNGSADVASSFAEATDQLQFQGGPVFLGGVSAEQTIPEELQKFEMKFVGAVKRLEMDEIPFNLHRVSWSFLLTSLAAALYRKPESGEDGLFITIIRPISNSFRVLFEWHNPFTCLF</sequence>
<dbReference type="InterPro" id="IPR001791">
    <property type="entry name" value="Laminin_G"/>
</dbReference>
<dbReference type="Pfam" id="PF00054">
    <property type="entry name" value="Laminin_G_1"/>
    <property type="match status" value="1"/>
</dbReference>
<dbReference type="AlphaFoldDB" id="A0A3P7TCN6"/>
<evidence type="ECO:0000259" key="2">
    <source>
        <dbReference type="PROSITE" id="PS50025"/>
    </source>
</evidence>
<organism evidence="3">
    <name type="scientific">Heligmosomoides polygyrus</name>
    <name type="common">Parasitic roundworm</name>
    <dbReference type="NCBI Taxonomy" id="6339"/>
    <lineage>
        <taxon>Eukaryota</taxon>
        <taxon>Metazoa</taxon>
        <taxon>Ecdysozoa</taxon>
        <taxon>Nematoda</taxon>
        <taxon>Chromadorea</taxon>
        <taxon>Rhabditida</taxon>
        <taxon>Rhabditina</taxon>
        <taxon>Rhabditomorpha</taxon>
        <taxon>Strongyloidea</taxon>
        <taxon>Heligmosomidae</taxon>
        <taxon>Heligmosomoides</taxon>
    </lineage>
</organism>
<dbReference type="PROSITE" id="PS50025">
    <property type="entry name" value="LAM_G_DOMAIN"/>
    <property type="match status" value="1"/>
</dbReference>
<comment type="caution">
    <text evidence="1">Lacks conserved residue(s) required for the propagation of feature annotation.</text>
</comment>
<protein>
    <recommendedName>
        <fullName evidence="2">Laminin G domain-containing protein</fullName>
    </recommendedName>
</protein>
<proteinExistence type="predicted"/>
<reference evidence="3" key="1">
    <citation type="submission" date="2018-11" db="EMBL/GenBank/DDBJ databases">
        <authorList>
            <consortium name="Pathogen Informatics"/>
        </authorList>
    </citation>
    <scope>NUCLEOTIDE SEQUENCE [LARGE SCALE GENOMIC DNA]</scope>
</reference>
<gene>
    <name evidence="3" type="ORF">HPBE_LOCUS554</name>
</gene>
<dbReference type="Gene3D" id="2.60.120.200">
    <property type="match status" value="1"/>
</dbReference>
<evidence type="ECO:0000256" key="1">
    <source>
        <dbReference type="PROSITE-ProRule" id="PRU00122"/>
    </source>
</evidence>
<dbReference type="SUPFAM" id="SSF49899">
    <property type="entry name" value="Concanavalin A-like lectins/glucanases"/>
    <property type="match status" value="1"/>
</dbReference>
<dbReference type="OrthoDB" id="88467at2759"/>
<dbReference type="EMBL" id="UZAH01000412">
    <property type="protein sequence ID" value="VDO18936.1"/>
    <property type="molecule type" value="Genomic_DNA"/>
</dbReference>
<evidence type="ECO:0000313" key="3">
    <source>
        <dbReference type="EMBL" id="VDO18936.1"/>
    </source>
</evidence>
<dbReference type="InterPro" id="IPR013320">
    <property type="entry name" value="ConA-like_dom_sf"/>
</dbReference>